<dbReference type="Proteomes" id="UP000053257">
    <property type="component" value="Unassembled WGS sequence"/>
</dbReference>
<dbReference type="Pfam" id="PF25907">
    <property type="entry name" value="DUF7962"/>
    <property type="match status" value="1"/>
</dbReference>
<sequence>MSSQPEVILYHYNASPFATKVKNLLLAKGIPHKRVATTMAPPRPELSDLLGITYRRIPLLAIGNDVYCDTSLIASVLERRFPASQGYNTLFPARAGGGKADTGLTKALVTYWSDGQLFRLIGNSLPYAKLDASFIKDRSAFFGGTIDAKKLAATQGERSSALSSHLNLLEEQLSDGRQWLLDTESIGLADISVQFLLNWALGFKNLKELFDEQTFGFTLAWLARASDHLAQADKAGVAKVEKISGTDAAKVICSSSYENVDSIGFDTAEANRLGVKQGDFVSIVPTDLGKVPTLGRLIALSKVESVIVTSGSAGQVHCHFPRLEFSIRVAKEGAKL</sequence>
<dbReference type="InterPro" id="IPR058268">
    <property type="entry name" value="DUF7962"/>
</dbReference>
<dbReference type="OrthoDB" id="202840at2759"/>
<dbReference type="HOGENOM" id="CLU_039745_1_0_1"/>
<evidence type="ECO:0000313" key="2">
    <source>
        <dbReference type="EMBL" id="KIP07677.1"/>
    </source>
</evidence>
<dbReference type="STRING" id="745531.A0A0C3S8T1"/>
<feature type="domain" description="GST N-terminal" evidence="1">
    <location>
        <begin position="5"/>
        <end position="85"/>
    </location>
</feature>
<evidence type="ECO:0000259" key="1">
    <source>
        <dbReference type="PROSITE" id="PS50404"/>
    </source>
</evidence>
<name>A0A0C3S8T1_PHLG1</name>
<organism evidence="2 3">
    <name type="scientific">Phlebiopsis gigantea (strain 11061_1 CR5-6)</name>
    <name type="common">White-rot fungus</name>
    <name type="synonym">Peniophora gigantea</name>
    <dbReference type="NCBI Taxonomy" id="745531"/>
    <lineage>
        <taxon>Eukaryota</taxon>
        <taxon>Fungi</taxon>
        <taxon>Dikarya</taxon>
        <taxon>Basidiomycota</taxon>
        <taxon>Agaricomycotina</taxon>
        <taxon>Agaricomycetes</taxon>
        <taxon>Polyporales</taxon>
        <taxon>Phanerochaetaceae</taxon>
        <taxon>Phlebiopsis</taxon>
    </lineage>
</organism>
<proteinExistence type="predicted"/>
<evidence type="ECO:0000313" key="3">
    <source>
        <dbReference type="Proteomes" id="UP000053257"/>
    </source>
</evidence>
<keyword evidence="3" id="KW-1185">Reference proteome</keyword>
<dbReference type="EMBL" id="KN840492">
    <property type="protein sequence ID" value="KIP07677.1"/>
    <property type="molecule type" value="Genomic_DNA"/>
</dbReference>
<gene>
    <name evidence="2" type="ORF">PHLGIDRAFT_29881</name>
</gene>
<dbReference type="Gene3D" id="3.40.30.110">
    <property type="match status" value="2"/>
</dbReference>
<protein>
    <recommendedName>
        <fullName evidence="1">GST N-terminal domain-containing protein</fullName>
    </recommendedName>
</protein>
<accession>A0A0C3S8T1</accession>
<dbReference type="InterPro" id="IPR004045">
    <property type="entry name" value="Glutathione_S-Trfase_N"/>
</dbReference>
<dbReference type="AlphaFoldDB" id="A0A0C3S8T1"/>
<dbReference type="InterPro" id="IPR036282">
    <property type="entry name" value="Glutathione-S-Trfase_C_sf"/>
</dbReference>
<dbReference type="PROSITE" id="PS50404">
    <property type="entry name" value="GST_NTER"/>
    <property type="match status" value="1"/>
</dbReference>
<reference evidence="2 3" key="1">
    <citation type="journal article" date="2014" name="PLoS Genet.">
        <title>Analysis of the Phlebiopsis gigantea genome, transcriptome and secretome provides insight into its pioneer colonization strategies of wood.</title>
        <authorList>
            <person name="Hori C."/>
            <person name="Ishida T."/>
            <person name="Igarashi K."/>
            <person name="Samejima M."/>
            <person name="Suzuki H."/>
            <person name="Master E."/>
            <person name="Ferreira P."/>
            <person name="Ruiz-Duenas F.J."/>
            <person name="Held B."/>
            <person name="Canessa P."/>
            <person name="Larrondo L.F."/>
            <person name="Schmoll M."/>
            <person name="Druzhinina I.S."/>
            <person name="Kubicek C.P."/>
            <person name="Gaskell J.A."/>
            <person name="Kersten P."/>
            <person name="St John F."/>
            <person name="Glasner J."/>
            <person name="Sabat G."/>
            <person name="Splinter BonDurant S."/>
            <person name="Syed K."/>
            <person name="Yadav J."/>
            <person name="Mgbeahuruike A.C."/>
            <person name="Kovalchuk A."/>
            <person name="Asiegbu F.O."/>
            <person name="Lackner G."/>
            <person name="Hoffmeister D."/>
            <person name="Rencoret J."/>
            <person name="Gutierrez A."/>
            <person name="Sun H."/>
            <person name="Lindquist E."/>
            <person name="Barry K."/>
            <person name="Riley R."/>
            <person name="Grigoriev I.V."/>
            <person name="Henrissat B."/>
            <person name="Kues U."/>
            <person name="Berka R.M."/>
            <person name="Martinez A.T."/>
            <person name="Covert S.F."/>
            <person name="Blanchette R.A."/>
            <person name="Cullen D."/>
        </authorList>
    </citation>
    <scope>NUCLEOTIDE SEQUENCE [LARGE SCALE GENOMIC DNA]</scope>
    <source>
        <strain evidence="2 3">11061_1 CR5-6</strain>
    </source>
</reference>
<dbReference type="Pfam" id="PF13417">
    <property type="entry name" value="GST_N_3"/>
    <property type="match status" value="1"/>
</dbReference>
<dbReference type="InterPro" id="IPR036249">
    <property type="entry name" value="Thioredoxin-like_sf"/>
</dbReference>
<dbReference type="SUPFAM" id="SSF47616">
    <property type="entry name" value="GST C-terminal domain-like"/>
    <property type="match status" value="1"/>
</dbReference>
<dbReference type="SUPFAM" id="SSF52833">
    <property type="entry name" value="Thioredoxin-like"/>
    <property type="match status" value="1"/>
</dbReference>
<dbReference type="CDD" id="cd00570">
    <property type="entry name" value="GST_N_family"/>
    <property type="match status" value="1"/>
</dbReference>